<dbReference type="PANTHER" id="PTHR35868:SF3">
    <property type="entry name" value="DUF2804 DOMAIN-CONTAINING PROTEIN"/>
    <property type="match status" value="1"/>
</dbReference>
<proteinExistence type="predicted"/>
<accession>A0A9D0ZCV1</accession>
<reference evidence="1" key="1">
    <citation type="submission" date="2020-10" db="EMBL/GenBank/DDBJ databases">
        <authorList>
            <person name="Gilroy R."/>
        </authorList>
    </citation>
    <scope>NUCLEOTIDE SEQUENCE</scope>
    <source>
        <strain evidence="1">ChiBcolR7-354</strain>
    </source>
</reference>
<protein>
    <submittedName>
        <fullName evidence="1">DUF2804 domain-containing protein</fullName>
    </submittedName>
</protein>
<evidence type="ECO:0000313" key="1">
    <source>
        <dbReference type="EMBL" id="HIQ77964.1"/>
    </source>
</evidence>
<comment type="caution">
    <text evidence="1">The sequence shown here is derived from an EMBL/GenBank/DDBJ whole genome shotgun (WGS) entry which is preliminary data.</text>
</comment>
<organism evidence="1 2">
    <name type="scientific">Candidatus Scatomorpha intestinavium</name>
    <dbReference type="NCBI Taxonomy" id="2840922"/>
    <lineage>
        <taxon>Bacteria</taxon>
        <taxon>Bacillati</taxon>
        <taxon>Bacillota</taxon>
        <taxon>Clostridia</taxon>
        <taxon>Eubacteriales</taxon>
        <taxon>Candidatus Scatomorpha</taxon>
    </lineage>
</organism>
<dbReference type="Pfam" id="PF10974">
    <property type="entry name" value="DUF2804"/>
    <property type="match status" value="1"/>
</dbReference>
<gene>
    <name evidence="1" type="ORF">IAB77_01740</name>
</gene>
<dbReference type="InterPro" id="IPR021243">
    <property type="entry name" value="DUF2804"/>
</dbReference>
<reference evidence="1" key="2">
    <citation type="journal article" date="2021" name="PeerJ">
        <title>Extensive microbial diversity within the chicken gut microbiome revealed by metagenomics and culture.</title>
        <authorList>
            <person name="Gilroy R."/>
            <person name="Ravi A."/>
            <person name="Getino M."/>
            <person name="Pursley I."/>
            <person name="Horton D.L."/>
            <person name="Alikhan N.F."/>
            <person name="Baker D."/>
            <person name="Gharbi K."/>
            <person name="Hall N."/>
            <person name="Watson M."/>
            <person name="Adriaenssens E.M."/>
            <person name="Foster-Nyarko E."/>
            <person name="Jarju S."/>
            <person name="Secka A."/>
            <person name="Antonio M."/>
            <person name="Oren A."/>
            <person name="Chaudhuri R.R."/>
            <person name="La Ragione R."/>
            <person name="Hildebrand F."/>
            <person name="Pallen M.J."/>
        </authorList>
    </citation>
    <scope>NUCLEOTIDE SEQUENCE</scope>
    <source>
        <strain evidence="1">ChiBcolR7-354</strain>
    </source>
</reference>
<evidence type="ECO:0000313" key="2">
    <source>
        <dbReference type="Proteomes" id="UP000824262"/>
    </source>
</evidence>
<dbReference type="AlphaFoldDB" id="A0A9D0ZCV1"/>
<name>A0A9D0ZCV1_9FIRM</name>
<dbReference type="EMBL" id="DVGA01000022">
    <property type="protein sequence ID" value="HIQ77964.1"/>
    <property type="molecule type" value="Genomic_DNA"/>
</dbReference>
<sequence length="343" mass="39193">MRQHEITVERRLLDANGNIAEPGFARRALALYSRADIKAPAHRIKEWDYYLVNNGRFAVALTIADNGYMGLDSISFLDFESGYQQTVSPMCALPMGRRRLPESSARGDISVSGRGYSISFFHTPEGRLLTFRMEDFAGSGPIDGRIMLTDEPQESIVMCTPFKKRAHFYYNQKINCMRASGRVFARRREYIFEPDTAFAVLDWGRGVWPYKNTWYWGSASGKLDGVRFGWNIGYGFGDTSAATENCLFYAGRLHKLSRVTFNIPRRFGGEDYMSPWTFTSDDSRFEMDFVPVMDRASCTDVKLLKSDQHQVFGLFTGTAVLDDGMKLRVRDFPGFAERVDNRW</sequence>
<dbReference type="PANTHER" id="PTHR35868">
    <property type="entry name" value="DUF2804 DOMAIN-CONTAINING PROTEIN-RELATED"/>
    <property type="match status" value="1"/>
</dbReference>
<dbReference type="Proteomes" id="UP000824262">
    <property type="component" value="Unassembled WGS sequence"/>
</dbReference>